<feature type="compositionally biased region" description="Acidic residues" evidence="1">
    <location>
        <begin position="1"/>
        <end position="11"/>
    </location>
</feature>
<dbReference type="Proteomes" id="UP000219689">
    <property type="component" value="Unassembled WGS sequence"/>
</dbReference>
<reference evidence="2 3" key="1">
    <citation type="submission" date="2017-09" db="EMBL/GenBank/DDBJ databases">
        <title>Genome sequences of Natrinema ejinorence JCM 13890T.</title>
        <authorList>
            <person name="Roh S.W."/>
            <person name="Kim Y.B."/>
            <person name="Kim J.Y."/>
        </authorList>
    </citation>
    <scope>NUCLEOTIDE SEQUENCE [LARGE SCALE GENOMIC DNA]</scope>
    <source>
        <strain evidence="2 3">JCM 13890</strain>
    </source>
</reference>
<protein>
    <recommendedName>
        <fullName evidence="4">DUF4382 domain-containing protein</fullName>
    </recommendedName>
</protein>
<evidence type="ECO:0008006" key="4">
    <source>
        <dbReference type="Google" id="ProtNLM"/>
    </source>
</evidence>
<gene>
    <name evidence="2" type="ORF">CP557_12330</name>
</gene>
<keyword evidence="3" id="KW-1185">Reference proteome</keyword>
<proteinExistence type="predicted"/>
<comment type="caution">
    <text evidence="2">The sequence shown here is derived from an EMBL/GenBank/DDBJ whole genome shotgun (WGS) entry which is preliminary data.</text>
</comment>
<name>A0A2A5QWR2_9EURY</name>
<feature type="region of interest" description="Disordered" evidence="1">
    <location>
        <begin position="1"/>
        <end position="33"/>
    </location>
</feature>
<organism evidence="2 3">
    <name type="scientific">Natrinema ejinorense</name>
    <dbReference type="NCBI Taxonomy" id="373386"/>
    <lineage>
        <taxon>Archaea</taxon>
        <taxon>Methanobacteriati</taxon>
        <taxon>Methanobacteriota</taxon>
        <taxon>Stenosarchaea group</taxon>
        <taxon>Halobacteria</taxon>
        <taxon>Halobacteriales</taxon>
        <taxon>Natrialbaceae</taxon>
        <taxon>Natrinema</taxon>
    </lineage>
</organism>
<dbReference type="RefSeq" id="WP_097380186.1">
    <property type="nucleotide sequence ID" value="NZ_NXNI01000001.1"/>
</dbReference>
<accession>A0A2A5QWR2</accession>
<evidence type="ECO:0000256" key="1">
    <source>
        <dbReference type="SAM" id="MobiDB-lite"/>
    </source>
</evidence>
<sequence>MPSDAESDGSEPADSGDGNCDREPAAITDPDGDAMVAVTARESISYDTPDDGVTLDVSRIEFDGADVPTVVYEADRTVELWSDATDDTNGELTLLEKRPIPVGTYSGIRVYGSASVTEPSRSDDRGIRLSGGEYIEDVFGTVFQADDRTEFVFQTVLGGVSDENELEFYGRITTGW</sequence>
<evidence type="ECO:0000313" key="2">
    <source>
        <dbReference type="EMBL" id="PCR91244.1"/>
    </source>
</evidence>
<dbReference type="EMBL" id="NXNI01000001">
    <property type="protein sequence ID" value="PCR91244.1"/>
    <property type="molecule type" value="Genomic_DNA"/>
</dbReference>
<dbReference type="AlphaFoldDB" id="A0A2A5QWR2"/>
<evidence type="ECO:0000313" key="3">
    <source>
        <dbReference type="Proteomes" id="UP000219689"/>
    </source>
</evidence>